<dbReference type="EMBL" id="MPRL01000056">
    <property type="protein sequence ID" value="OOZ39240.1"/>
    <property type="molecule type" value="Genomic_DNA"/>
</dbReference>
<evidence type="ECO:0000256" key="2">
    <source>
        <dbReference type="ARBA" id="ARBA00022505"/>
    </source>
</evidence>
<evidence type="ECO:0000313" key="8">
    <source>
        <dbReference type="EMBL" id="OOZ39240.1"/>
    </source>
</evidence>
<comment type="subunit">
    <text evidence="5">The complex is composed of two ATP-binding proteins (ModC), two transmembrane proteins (ModB) and a solute-binding protein (ModA).</text>
</comment>
<dbReference type="AlphaFoldDB" id="A0A1T2L2I2"/>
<feature type="binding site" evidence="6">
    <location>
        <position position="62"/>
    </location>
    <ligand>
        <name>molybdate</name>
        <dbReference type="ChEBI" id="CHEBI:36264"/>
    </ligand>
</feature>
<name>A0A1T2L2I2_9GAMM</name>
<evidence type="ECO:0000256" key="1">
    <source>
        <dbReference type="ARBA" id="ARBA00009175"/>
    </source>
</evidence>
<dbReference type="InterPro" id="IPR044084">
    <property type="entry name" value="AvModA-like_subst-bd"/>
</dbReference>
<dbReference type="Proteomes" id="UP000191110">
    <property type="component" value="Unassembled WGS sequence"/>
</dbReference>
<dbReference type="Pfam" id="PF13531">
    <property type="entry name" value="SBP_bac_11"/>
    <property type="match status" value="1"/>
</dbReference>
<sequence>MKQYNSCYRYALLLGMLLIEPIVQAAEVKVAVAANFTDVARELVPLFKQTTGHTASISFGSTGKLYAQIGNGAPFGVFLAADSERAWRTEASGLAVEGTRFTYAVGRLVFWSSTSGQFNEGESYLRSASFKRVAIGNPKTAPYGHAAKQVLEHLSLWSEVEPKLVRGESIAQTFQFTATGNVDAGFVALSQVKGWRERGTLWTIPQKYYSPIEQQAVLLSKGRDNPAAIAFVDFLRSVAARKVISSYGYGVE</sequence>
<keyword evidence="3 6" id="KW-0479">Metal-binding</keyword>
<organism evidence="8 9">
    <name type="scientific">Solemya pervernicosa gill symbiont</name>
    <dbReference type="NCBI Taxonomy" id="642797"/>
    <lineage>
        <taxon>Bacteria</taxon>
        <taxon>Pseudomonadati</taxon>
        <taxon>Pseudomonadota</taxon>
        <taxon>Gammaproteobacteria</taxon>
        <taxon>sulfur-oxidizing symbionts</taxon>
    </lineage>
</organism>
<dbReference type="Gene3D" id="3.40.190.10">
    <property type="entry name" value="Periplasmic binding protein-like II"/>
    <property type="match status" value="2"/>
</dbReference>
<reference evidence="8 9" key="1">
    <citation type="submission" date="2016-11" db="EMBL/GenBank/DDBJ databases">
        <title>Mixed transmission modes and dynamic genome evolution in an obligate animal-bacterial symbiosis.</title>
        <authorList>
            <person name="Russell S.L."/>
            <person name="Corbett-Detig R.B."/>
            <person name="Cavanaugh C.M."/>
        </authorList>
    </citation>
    <scope>NUCLEOTIDE SEQUENCE [LARGE SCALE GENOMIC DNA]</scope>
    <source>
        <strain evidence="8">Sveles-Q1</strain>
    </source>
</reference>
<dbReference type="RefSeq" id="WP_078484387.1">
    <property type="nucleotide sequence ID" value="NZ_MPRL01000056.1"/>
</dbReference>
<dbReference type="GO" id="GO:1901359">
    <property type="term" value="F:tungstate binding"/>
    <property type="evidence" value="ECO:0007669"/>
    <property type="project" value="UniProtKB-ARBA"/>
</dbReference>
<evidence type="ECO:0000256" key="6">
    <source>
        <dbReference type="PIRSR" id="PIRSR004846-1"/>
    </source>
</evidence>
<feature type="chain" id="PRO_5013091899" evidence="7">
    <location>
        <begin position="26"/>
        <end position="252"/>
    </location>
</feature>
<protein>
    <submittedName>
        <fullName evidence="8">Molybdate ABC transporter substrate-binding protein</fullName>
    </submittedName>
</protein>
<dbReference type="InterPro" id="IPR005950">
    <property type="entry name" value="ModA"/>
</dbReference>
<dbReference type="PANTHER" id="PTHR30632:SF14">
    <property type="entry name" value="TUNGSTATE_MOLYBDATE_CHROMATE-BINDING PROTEIN MODA"/>
    <property type="match status" value="1"/>
</dbReference>
<evidence type="ECO:0000256" key="3">
    <source>
        <dbReference type="ARBA" id="ARBA00022723"/>
    </source>
</evidence>
<evidence type="ECO:0000256" key="4">
    <source>
        <dbReference type="ARBA" id="ARBA00022729"/>
    </source>
</evidence>
<comment type="caution">
    <text evidence="8">The sequence shown here is derived from an EMBL/GenBank/DDBJ whole genome shotgun (WGS) entry which is preliminary data.</text>
</comment>
<accession>A0A1T2L2I2</accession>
<dbReference type="NCBIfam" id="TIGR01256">
    <property type="entry name" value="modA"/>
    <property type="match status" value="1"/>
</dbReference>
<keyword evidence="9" id="KW-1185">Reference proteome</keyword>
<keyword evidence="4 7" id="KW-0732">Signal</keyword>
<evidence type="ECO:0000256" key="7">
    <source>
        <dbReference type="SAM" id="SignalP"/>
    </source>
</evidence>
<comment type="similarity">
    <text evidence="1">Belongs to the bacterial solute-binding protein ModA family.</text>
</comment>
<dbReference type="GO" id="GO:0046872">
    <property type="term" value="F:metal ion binding"/>
    <property type="evidence" value="ECO:0007669"/>
    <property type="project" value="UniProtKB-KW"/>
</dbReference>
<dbReference type="CDD" id="cd13539">
    <property type="entry name" value="PBP2_AvModA"/>
    <property type="match status" value="1"/>
</dbReference>
<dbReference type="SUPFAM" id="SSF53850">
    <property type="entry name" value="Periplasmic binding protein-like II"/>
    <property type="match status" value="1"/>
</dbReference>
<evidence type="ECO:0000313" key="9">
    <source>
        <dbReference type="Proteomes" id="UP000191110"/>
    </source>
</evidence>
<dbReference type="GO" id="GO:0015689">
    <property type="term" value="P:molybdate ion transport"/>
    <property type="evidence" value="ECO:0007669"/>
    <property type="project" value="InterPro"/>
</dbReference>
<proteinExistence type="inferred from homology"/>
<evidence type="ECO:0000256" key="5">
    <source>
        <dbReference type="ARBA" id="ARBA00062515"/>
    </source>
</evidence>
<gene>
    <name evidence="8" type="ORF">BOW53_12325</name>
</gene>
<dbReference type="FunFam" id="3.40.190.10:FF:000035">
    <property type="entry name" value="Molybdate ABC transporter substrate-binding protein"/>
    <property type="match status" value="1"/>
</dbReference>
<keyword evidence="2 6" id="KW-0500">Molybdenum</keyword>
<feature type="binding site" evidence="6">
    <location>
        <position position="170"/>
    </location>
    <ligand>
        <name>molybdate</name>
        <dbReference type="ChEBI" id="CHEBI:36264"/>
    </ligand>
</feature>
<feature type="signal peptide" evidence="7">
    <location>
        <begin position="1"/>
        <end position="25"/>
    </location>
</feature>
<dbReference type="GO" id="GO:0030973">
    <property type="term" value="F:molybdate ion binding"/>
    <property type="evidence" value="ECO:0007669"/>
    <property type="project" value="InterPro"/>
</dbReference>
<dbReference type="InterPro" id="IPR050682">
    <property type="entry name" value="ModA/WtpA"/>
</dbReference>
<dbReference type="PANTHER" id="PTHR30632">
    <property type="entry name" value="MOLYBDATE-BINDING PERIPLASMIC PROTEIN"/>
    <property type="match status" value="1"/>
</dbReference>
<dbReference type="OrthoDB" id="9785015at2"/>
<dbReference type="PIRSF" id="PIRSF004846">
    <property type="entry name" value="ModA"/>
    <property type="match status" value="1"/>
</dbReference>